<proteinExistence type="predicted"/>
<keyword evidence="2" id="KW-1185">Reference proteome</keyword>
<evidence type="ECO:0000313" key="1">
    <source>
        <dbReference type="EMBL" id="GLC88253.1"/>
    </source>
</evidence>
<dbReference type="Proteomes" id="UP001065593">
    <property type="component" value="Unassembled WGS sequence"/>
</dbReference>
<name>A0ABQ5NIZ6_9BACI</name>
<evidence type="ECO:0008006" key="3">
    <source>
        <dbReference type="Google" id="ProtNLM"/>
    </source>
</evidence>
<dbReference type="EMBL" id="BRZA01000002">
    <property type="protein sequence ID" value="GLC88253.1"/>
    <property type="molecule type" value="Genomic_DNA"/>
</dbReference>
<dbReference type="RefSeq" id="WP_264988016.1">
    <property type="nucleotide sequence ID" value="NZ_BRZA01000002.1"/>
</dbReference>
<gene>
    <name evidence="1" type="ORF">LYSBPC_13800</name>
</gene>
<comment type="caution">
    <text evidence="1">The sequence shown here is derived from an EMBL/GenBank/DDBJ whole genome shotgun (WGS) entry which is preliminary data.</text>
</comment>
<reference evidence="1" key="1">
    <citation type="submission" date="2022-08" db="EMBL/GenBank/DDBJ databases">
        <title>Draft genome sequence of Lysinibacillus sp. strain KH24.</title>
        <authorList>
            <person name="Kanbe H."/>
            <person name="Itoh H."/>
        </authorList>
    </citation>
    <scope>NUCLEOTIDE SEQUENCE</scope>
    <source>
        <strain evidence="1">KH24</strain>
    </source>
</reference>
<evidence type="ECO:0000313" key="2">
    <source>
        <dbReference type="Proteomes" id="UP001065593"/>
    </source>
</evidence>
<sequence>MGVRIISSQNNIPQVISELKKLKKYEIHVGIFRSDGAEYVMIAGVHEFGIIIQKEKGSIVIPERSFLRSTFDEKQNEWFKFVEKQLVHVFNRRIGVKTLCERLGVKIVEDVQEKLTNLDTLPNALATIAKKGSNNPLIDSGGLYRRVTYKVVKH</sequence>
<organism evidence="1 2">
    <name type="scientific">Lysinibacillus piscis</name>
    <dbReference type="NCBI Taxonomy" id="2518931"/>
    <lineage>
        <taxon>Bacteria</taxon>
        <taxon>Bacillati</taxon>
        <taxon>Bacillota</taxon>
        <taxon>Bacilli</taxon>
        <taxon>Bacillales</taxon>
        <taxon>Bacillaceae</taxon>
        <taxon>Lysinibacillus</taxon>
    </lineage>
</organism>
<accession>A0ABQ5NIZ6</accession>
<protein>
    <recommendedName>
        <fullName evidence="3">Creatinase N-terminal domain-containing protein</fullName>
    </recommendedName>
</protein>